<dbReference type="RefSeq" id="WP_167617025.1">
    <property type="nucleotide sequence ID" value="NZ_JAAUVV010000018.1"/>
</dbReference>
<dbReference type="Proteomes" id="UP000591626">
    <property type="component" value="Unassembled WGS sequence"/>
</dbReference>
<proteinExistence type="predicted"/>
<evidence type="ECO:0000259" key="3">
    <source>
        <dbReference type="Pfam" id="PF13399"/>
    </source>
</evidence>
<dbReference type="Gene3D" id="3.30.70.2390">
    <property type="match status" value="1"/>
</dbReference>
<feature type="region of interest" description="Disordered" evidence="1">
    <location>
        <begin position="123"/>
        <end position="207"/>
    </location>
</feature>
<feature type="domain" description="LytR/CpsA/Psr regulator C-terminal" evidence="3">
    <location>
        <begin position="214"/>
        <end position="296"/>
    </location>
</feature>
<evidence type="ECO:0000313" key="5">
    <source>
        <dbReference type="Proteomes" id="UP000591626"/>
    </source>
</evidence>
<name>A0AAP6XL34_9CORY</name>
<keyword evidence="2" id="KW-0472">Membrane</keyword>
<feature type="compositionally biased region" description="Low complexity" evidence="1">
    <location>
        <begin position="127"/>
        <end position="151"/>
    </location>
</feature>
<keyword evidence="2" id="KW-0812">Transmembrane</keyword>
<evidence type="ECO:0000256" key="2">
    <source>
        <dbReference type="SAM" id="Phobius"/>
    </source>
</evidence>
<keyword evidence="2" id="KW-1133">Transmembrane helix</keyword>
<evidence type="ECO:0000313" key="4">
    <source>
        <dbReference type="EMBL" id="NJJ04480.1"/>
    </source>
</evidence>
<dbReference type="InterPro" id="IPR027381">
    <property type="entry name" value="LytR/CpsA/Psr_C"/>
</dbReference>
<dbReference type="Pfam" id="PF13399">
    <property type="entry name" value="LytR_C"/>
    <property type="match status" value="1"/>
</dbReference>
<dbReference type="AlphaFoldDB" id="A0AAP6XL34"/>
<feature type="compositionally biased region" description="Basic and acidic residues" evidence="1">
    <location>
        <begin position="35"/>
        <end position="45"/>
    </location>
</feature>
<accession>A0AAP6XL34</accession>
<sequence>MTKDQYGNDPRYDNVGDEPLDAEIIDDTPTDAPAEEYRGAHRRDDDADYDYDEAYDEAYAGYAAGAGAGAGAGSTAVTAGGAGAGAGAAAQGGLPRRGLAMILIAVAALLLLWALWAMTQKGDDNNAASSASSETSTSATAEAAPSAAQPGEGQGQGTQDPNASQDPNAPQDPNAEQREGDQVQDPNAQDPNAETPAPAPAPAPQGAQLDNASAQVFVYNNSGIADLANRTADQLKGQFNVANQSQDAATMNMPEQQYGIFPETYVFFDPATPGAEQVAADIARRVGGTARAKNDIPEGAVGLPEQAANNRSAVAVVLAG</sequence>
<reference evidence="4 5" key="1">
    <citation type="submission" date="2020-03" db="EMBL/GenBank/DDBJ databases">
        <title>Draft genome sequences of bacterial isolates from the female urobiome.</title>
        <authorList>
            <person name="Miller-Ensminger T."/>
            <person name="Wolfe A.J."/>
            <person name="Putonti C."/>
        </authorList>
    </citation>
    <scope>NUCLEOTIDE SEQUENCE [LARGE SCALE GENOMIC DNA]</scope>
    <source>
        <strain evidence="4 5">UMB8490</strain>
    </source>
</reference>
<feature type="compositionally biased region" description="Acidic residues" evidence="1">
    <location>
        <begin position="15"/>
        <end position="29"/>
    </location>
</feature>
<dbReference type="EMBL" id="JAAUVV010000018">
    <property type="protein sequence ID" value="NJJ04480.1"/>
    <property type="molecule type" value="Genomic_DNA"/>
</dbReference>
<feature type="transmembrane region" description="Helical" evidence="2">
    <location>
        <begin position="99"/>
        <end position="118"/>
    </location>
</feature>
<protein>
    <recommendedName>
        <fullName evidence="3">LytR/CpsA/Psr regulator C-terminal domain-containing protein</fullName>
    </recommendedName>
</protein>
<gene>
    <name evidence="4" type="ORF">HC138_08985</name>
</gene>
<organism evidence="4 5">
    <name type="scientific">Corynebacterium coyleae</name>
    <dbReference type="NCBI Taxonomy" id="53374"/>
    <lineage>
        <taxon>Bacteria</taxon>
        <taxon>Bacillati</taxon>
        <taxon>Actinomycetota</taxon>
        <taxon>Actinomycetes</taxon>
        <taxon>Mycobacteriales</taxon>
        <taxon>Corynebacteriaceae</taxon>
        <taxon>Corynebacterium</taxon>
    </lineage>
</organism>
<evidence type="ECO:0000256" key="1">
    <source>
        <dbReference type="SAM" id="MobiDB-lite"/>
    </source>
</evidence>
<feature type="region of interest" description="Disordered" evidence="1">
    <location>
        <begin position="1"/>
        <end position="49"/>
    </location>
</feature>
<comment type="caution">
    <text evidence="4">The sequence shown here is derived from an EMBL/GenBank/DDBJ whole genome shotgun (WGS) entry which is preliminary data.</text>
</comment>